<keyword evidence="1" id="KW-0687">Ribonucleoprotein</keyword>
<dbReference type="Proteomes" id="UP000325081">
    <property type="component" value="Unassembled WGS sequence"/>
</dbReference>
<name>A0A5A7QFA2_STRAF</name>
<dbReference type="GO" id="GO:1990904">
    <property type="term" value="C:ribonucleoprotein complex"/>
    <property type="evidence" value="ECO:0007669"/>
    <property type="project" value="UniProtKB-KW"/>
</dbReference>
<keyword evidence="2" id="KW-1185">Reference proteome</keyword>
<gene>
    <name evidence="1" type="ORF">STAS_20837</name>
</gene>
<proteinExistence type="predicted"/>
<reference evidence="2" key="1">
    <citation type="journal article" date="2019" name="Curr. Biol.">
        <title>Genome Sequence of Striga asiatica Provides Insight into the Evolution of Plant Parasitism.</title>
        <authorList>
            <person name="Yoshida S."/>
            <person name="Kim S."/>
            <person name="Wafula E.K."/>
            <person name="Tanskanen J."/>
            <person name="Kim Y.M."/>
            <person name="Honaas L."/>
            <person name="Yang Z."/>
            <person name="Spallek T."/>
            <person name="Conn C.E."/>
            <person name="Ichihashi Y."/>
            <person name="Cheong K."/>
            <person name="Cui S."/>
            <person name="Der J.P."/>
            <person name="Gundlach H."/>
            <person name="Jiao Y."/>
            <person name="Hori C."/>
            <person name="Ishida J.K."/>
            <person name="Kasahara H."/>
            <person name="Kiba T."/>
            <person name="Kim M.S."/>
            <person name="Koo N."/>
            <person name="Laohavisit A."/>
            <person name="Lee Y.H."/>
            <person name="Lumba S."/>
            <person name="McCourt P."/>
            <person name="Mortimer J.C."/>
            <person name="Mutuku J.M."/>
            <person name="Nomura T."/>
            <person name="Sasaki-Sekimoto Y."/>
            <person name="Seto Y."/>
            <person name="Wang Y."/>
            <person name="Wakatake T."/>
            <person name="Sakakibara H."/>
            <person name="Demura T."/>
            <person name="Yamaguchi S."/>
            <person name="Yoneyama K."/>
            <person name="Manabe R.I."/>
            <person name="Nelson D.C."/>
            <person name="Schulman A.H."/>
            <person name="Timko M.P."/>
            <person name="dePamphilis C.W."/>
            <person name="Choi D."/>
            <person name="Shirasu K."/>
        </authorList>
    </citation>
    <scope>NUCLEOTIDE SEQUENCE [LARGE SCALE GENOMIC DNA]</scope>
    <source>
        <strain evidence="2">cv. UVA1</strain>
    </source>
</reference>
<comment type="caution">
    <text evidence="1">The sequence shown here is derived from an EMBL/GenBank/DDBJ whole genome shotgun (WGS) entry which is preliminary data.</text>
</comment>
<organism evidence="1 2">
    <name type="scientific">Striga asiatica</name>
    <name type="common">Asiatic witchweed</name>
    <name type="synonym">Buchnera asiatica</name>
    <dbReference type="NCBI Taxonomy" id="4170"/>
    <lineage>
        <taxon>Eukaryota</taxon>
        <taxon>Viridiplantae</taxon>
        <taxon>Streptophyta</taxon>
        <taxon>Embryophyta</taxon>
        <taxon>Tracheophyta</taxon>
        <taxon>Spermatophyta</taxon>
        <taxon>Magnoliopsida</taxon>
        <taxon>eudicotyledons</taxon>
        <taxon>Gunneridae</taxon>
        <taxon>Pentapetalae</taxon>
        <taxon>asterids</taxon>
        <taxon>lamiids</taxon>
        <taxon>Lamiales</taxon>
        <taxon>Orobanchaceae</taxon>
        <taxon>Buchnereae</taxon>
        <taxon>Striga</taxon>
    </lineage>
</organism>
<evidence type="ECO:0000313" key="2">
    <source>
        <dbReference type="Proteomes" id="UP000325081"/>
    </source>
</evidence>
<dbReference type="AlphaFoldDB" id="A0A5A7QFA2"/>
<dbReference type="EMBL" id="BKCP01006793">
    <property type="protein sequence ID" value="GER43959.1"/>
    <property type="molecule type" value="Genomic_DNA"/>
</dbReference>
<sequence length="244" mass="28266">MFQLGNYKTGAAPPTTSLSLPDRKKGYLHKAFLVATRLANGGADCPNLNLRRKESNLCLVELDRSLAVVVHIENWLVRDRLMDRSWAFSTPKSYFFGMIELNSALGLHHKRSMVLHHCFICREPHASREEKTIAAAAHLVCGEMWNQDCIAKAEGTYDKKKKQEEKAEKKNEMCLRRSADCHNKRFQQQTLMKGHLLLLDQENWSQSPTVFPPYNIYRRKQIASLWNWFSKGLKAIDKFVWNMK</sequence>
<accession>A0A5A7QFA2</accession>
<protein>
    <submittedName>
        <fullName evidence="1">U2 small nuclear ribonucleoprotein B</fullName>
    </submittedName>
</protein>
<evidence type="ECO:0000313" key="1">
    <source>
        <dbReference type="EMBL" id="GER43959.1"/>
    </source>
</evidence>